<feature type="transmembrane region" description="Helical" evidence="1">
    <location>
        <begin position="53"/>
        <end position="72"/>
    </location>
</feature>
<feature type="transmembrane region" description="Helical" evidence="1">
    <location>
        <begin position="84"/>
        <end position="103"/>
    </location>
</feature>
<feature type="transmembrane region" description="Helical" evidence="1">
    <location>
        <begin position="20"/>
        <end position="41"/>
    </location>
</feature>
<accession>A0A553N767</accession>
<reference evidence="2 3" key="1">
    <citation type="journal article" date="2018" name="Nat. Ecol. Evol.">
        <title>Genomic signatures of mitonuclear coevolution across populations of Tigriopus californicus.</title>
        <authorList>
            <person name="Barreto F.S."/>
            <person name="Watson E.T."/>
            <person name="Lima T.G."/>
            <person name="Willett C.S."/>
            <person name="Edmands S."/>
            <person name="Li W."/>
            <person name="Burton R.S."/>
        </authorList>
    </citation>
    <scope>NUCLEOTIDE SEQUENCE [LARGE SCALE GENOMIC DNA]</scope>
    <source>
        <strain evidence="2 3">San Diego</strain>
    </source>
</reference>
<proteinExistence type="predicted"/>
<evidence type="ECO:0000313" key="3">
    <source>
        <dbReference type="Proteomes" id="UP000318571"/>
    </source>
</evidence>
<gene>
    <name evidence="2" type="ORF">TCAL_08865</name>
</gene>
<name>A0A553N767_TIGCA</name>
<dbReference type="Proteomes" id="UP000318571">
    <property type="component" value="Chromosome 8"/>
</dbReference>
<evidence type="ECO:0000313" key="2">
    <source>
        <dbReference type="EMBL" id="TRY61277.1"/>
    </source>
</evidence>
<dbReference type="AlphaFoldDB" id="A0A553N767"/>
<keyword evidence="1" id="KW-0472">Membrane</keyword>
<protein>
    <submittedName>
        <fullName evidence="2">Uncharacterized protein</fullName>
    </submittedName>
</protein>
<comment type="caution">
    <text evidence="2">The sequence shown here is derived from an EMBL/GenBank/DDBJ whole genome shotgun (WGS) entry which is preliminary data.</text>
</comment>
<organism evidence="2 3">
    <name type="scientific">Tigriopus californicus</name>
    <name type="common">Marine copepod</name>
    <dbReference type="NCBI Taxonomy" id="6832"/>
    <lineage>
        <taxon>Eukaryota</taxon>
        <taxon>Metazoa</taxon>
        <taxon>Ecdysozoa</taxon>
        <taxon>Arthropoda</taxon>
        <taxon>Crustacea</taxon>
        <taxon>Multicrustacea</taxon>
        <taxon>Hexanauplia</taxon>
        <taxon>Copepoda</taxon>
        <taxon>Harpacticoida</taxon>
        <taxon>Harpacticidae</taxon>
        <taxon>Tigriopus</taxon>
    </lineage>
</organism>
<feature type="transmembrane region" description="Helical" evidence="1">
    <location>
        <begin position="109"/>
        <end position="131"/>
    </location>
</feature>
<evidence type="ECO:0000256" key="1">
    <source>
        <dbReference type="SAM" id="Phobius"/>
    </source>
</evidence>
<keyword evidence="1" id="KW-0812">Transmembrane</keyword>
<keyword evidence="1" id="KW-1133">Transmembrane helix</keyword>
<dbReference type="EMBL" id="VCGU01000459">
    <property type="protein sequence ID" value="TRY61277.1"/>
    <property type="molecule type" value="Genomic_DNA"/>
</dbReference>
<keyword evidence="3" id="KW-1185">Reference proteome</keyword>
<sequence length="138" mass="15732">MENDRKSCPLSPDLKLATQVFALLNICMDVAFIIWIIVVMIGQEHEISMTPRLIMLGALIPSAASNTILLAGSLTMRKGFLLQWLILRLPILIVFWLPFFLGFNAWPFYWFMLPTSLVMIISGCIILTFYIKADQYMG</sequence>